<evidence type="ECO:0000313" key="1">
    <source>
        <dbReference type="EMBL" id="KKN56434.1"/>
    </source>
</evidence>
<organism evidence="1">
    <name type="scientific">marine sediment metagenome</name>
    <dbReference type="NCBI Taxonomy" id="412755"/>
    <lineage>
        <taxon>unclassified sequences</taxon>
        <taxon>metagenomes</taxon>
        <taxon>ecological metagenomes</taxon>
    </lineage>
</organism>
<name>A0A0F9RNZ3_9ZZZZ</name>
<comment type="caution">
    <text evidence="1">The sequence shown here is derived from an EMBL/GenBank/DDBJ whole genome shotgun (WGS) entry which is preliminary data.</text>
</comment>
<gene>
    <name evidence="1" type="ORF">LCGC14_0572070</name>
</gene>
<sequence>MDTSRCIKEEERKLLAESFRVYEYAIEIRTVIENFVGEDRPEDPKKPTILNPIVQATCNIQDAQREITKAVAIFNAHVIRKVK</sequence>
<dbReference type="EMBL" id="LAZR01000843">
    <property type="protein sequence ID" value="KKN56434.1"/>
    <property type="molecule type" value="Genomic_DNA"/>
</dbReference>
<reference evidence="1" key="1">
    <citation type="journal article" date="2015" name="Nature">
        <title>Complex archaea that bridge the gap between prokaryotes and eukaryotes.</title>
        <authorList>
            <person name="Spang A."/>
            <person name="Saw J.H."/>
            <person name="Jorgensen S.L."/>
            <person name="Zaremba-Niedzwiedzka K."/>
            <person name="Martijn J."/>
            <person name="Lind A.E."/>
            <person name="van Eijk R."/>
            <person name="Schleper C."/>
            <person name="Guy L."/>
            <person name="Ettema T.J."/>
        </authorList>
    </citation>
    <scope>NUCLEOTIDE SEQUENCE</scope>
</reference>
<proteinExistence type="predicted"/>
<accession>A0A0F9RNZ3</accession>
<dbReference type="AlphaFoldDB" id="A0A0F9RNZ3"/>
<protein>
    <submittedName>
        <fullName evidence="1">Uncharacterized protein</fullName>
    </submittedName>
</protein>